<name>A0A7J7LND7_9MAGN</name>
<sequence length="73" mass="8234">MVGIVFLVPSLILRRETWLDASSWCPDSSGEVEIHMLISFSLVEVNTFSAVVRPLYSWGITFWVDIAKPLHLG</sequence>
<protein>
    <submittedName>
        <fullName evidence="2">Uncharacterized protein</fullName>
    </submittedName>
</protein>
<evidence type="ECO:0000313" key="3">
    <source>
        <dbReference type="Proteomes" id="UP000541444"/>
    </source>
</evidence>
<keyword evidence="1" id="KW-0732">Signal</keyword>
<gene>
    <name evidence="2" type="ORF">GIB67_007530</name>
</gene>
<dbReference type="AlphaFoldDB" id="A0A7J7LND7"/>
<feature type="chain" id="PRO_5029657691" evidence="1">
    <location>
        <begin position="16"/>
        <end position="73"/>
    </location>
</feature>
<accession>A0A7J7LND7</accession>
<dbReference type="Proteomes" id="UP000541444">
    <property type="component" value="Unassembled WGS sequence"/>
</dbReference>
<comment type="caution">
    <text evidence="2">The sequence shown here is derived from an EMBL/GenBank/DDBJ whole genome shotgun (WGS) entry which is preliminary data.</text>
</comment>
<organism evidence="2 3">
    <name type="scientific">Kingdonia uniflora</name>
    <dbReference type="NCBI Taxonomy" id="39325"/>
    <lineage>
        <taxon>Eukaryota</taxon>
        <taxon>Viridiplantae</taxon>
        <taxon>Streptophyta</taxon>
        <taxon>Embryophyta</taxon>
        <taxon>Tracheophyta</taxon>
        <taxon>Spermatophyta</taxon>
        <taxon>Magnoliopsida</taxon>
        <taxon>Ranunculales</taxon>
        <taxon>Circaeasteraceae</taxon>
        <taxon>Kingdonia</taxon>
    </lineage>
</organism>
<dbReference type="EMBL" id="JACGCM010002142">
    <property type="protein sequence ID" value="KAF6144069.1"/>
    <property type="molecule type" value="Genomic_DNA"/>
</dbReference>
<proteinExistence type="predicted"/>
<evidence type="ECO:0000313" key="2">
    <source>
        <dbReference type="EMBL" id="KAF6144069.1"/>
    </source>
</evidence>
<evidence type="ECO:0000256" key="1">
    <source>
        <dbReference type="SAM" id="SignalP"/>
    </source>
</evidence>
<feature type="signal peptide" evidence="1">
    <location>
        <begin position="1"/>
        <end position="15"/>
    </location>
</feature>
<keyword evidence="3" id="KW-1185">Reference proteome</keyword>
<reference evidence="2 3" key="1">
    <citation type="journal article" date="2020" name="IScience">
        <title>Genome Sequencing of the Endangered Kingdonia uniflora (Circaeasteraceae, Ranunculales) Reveals Potential Mechanisms of Evolutionary Specialization.</title>
        <authorList>
            <person name="Sun Y."/>
            <person name="Deng T."/>
            <person name="Zhang A."/>
            <person name="Moore M.J."/>
            <person name="Landis J.B."/>
            <person name="Lin N."/>
            <person name="Zhang H."/>
            <person name="Zhang X."/>
            <person name="Huang J."/>
            <person name="Zhang X."/>
            <person name="Sun H."/>
            <person name="Wang H."/>
        </authorList>
    </citation>
    <scope>NUCLEOTIDE SEQUENCE [LARGE SCALE GENOMIC DNA]</scope>
    <source>
        <strain evidence="2">TB1705</strain>
        <tissue evidence="2">Leaf</tissue>
    </source>
</reference>